<dbReference type="EMBL" id="KN832568">
    <property type="protein sequence ID" value="KII85025.1"/>
    <property type="molecule type" value="Genomic_DNA"/>
</dbReference>
<dbReference type="PROSITE" id="PS50865">
    <property type="entry name" value="ZF_MYND_2"/>
    <property type="match status" value="1"/>
</dbReference>
<dbReference type="PROSITE" id="PS01360">
    <property type="entry name" value="ZF_MYND_1"/>
    <property type="match status" value="1"/>
</dbReference>
<keyword evidence="7" id="KW-1185">Reference proteome</keyword>
<dbReference type="OrthoDB" id="265717at2759"/>
<name>A0A0C9SYF6_PLICR</name>
<evidence type="ECO:0000256" key="3">
    <source>
        <dbReference type="ARBA" id="ARBA00022833"/>
    </source>
</evidence>
<accession>A0A0C9SYF6</accession>
<dbReference type="SUPFAM" id="SSF144232">
    <property type="entry name" value="HIT/MYND zinc finger-like"/>
    <property type="match status" value="1"/>
</dbReference>
<dbReference type="InterPro" id="IPR002893">
    <property type="entry name" value="Znf_MYND"/>
</dbReference>
<dbReference type="GO" id="GO:0000981">
    <property type="term" value="F:DNA-binding transcription factor activity, RNA polymerase II-specific"/>
    <property type="evidence" value="ECO:0007669"/>
    <property type="project" value="TreeGrafter"/>
</dbReference>
<dbReference type="Pfam" id="PF01753">
    <property type="entry name" value="zf-MYND"/>
    <property type="match status" value="1"/>
</dbReference>
<organism evidence="6 7">
    <name type="scientific">Plicaturopsis crispa FD-325 SS-3</name>
    <dbReference type="NCBI Taxonomy" id="944288"/>
    <lineage>
        <taxon>Eukaryota</taxon>
        <taxon>Fungi</taxon>
        <taxon>Dikarya</taxon>
        <taxon>Basidiomycota</taxon>
        <taxon>Agaricomycotina</taxon>
        <taxon>Agaricomycetes</taxon>
        <taxon>Agaricomycetidae</taxon>
        <taxon>Amylocorticiales</taxon>
        <taxon>Amylocorticiaceae</taxon>
        <taxon>Plicatura</taxon>
        <taxon>Plicaturopsis crispa</taxon>
    </lineage>
</organism>
<gene>
    <name evidence="6" type="ORF">PLICRDRAFT_45133</name>
</gene>
<reference evidence="6 7" key="1">
    <citation type="submission" date="2014-06" db="EMBL/GenBank/DDBJ databases">
        <title>Evolutionary Origins and Diversification of the Mycorrhizal Mutualists.</title>
        <authorList>
            <consortium name="DOE Joint Genome Institute"/>
            <consortium name="Mycorrhizal Genomics Consortium"/>
            <person name="Kohler A."/>
            <person name="Kuo A."/>
            <person name="Nagy L.G."/>
            <person name="Floudas D."/>
            <person name="Copeland A."/>
            <person name="Barry K.W."/>
            <person name="Cichocki N."/>
            <person name="Veneault-Fourrey C."/>
            <person name="LaButti K."/>
            <person name="Lindquist E.A."/>
            <person name="Lipzen A."/>
            <person name="Lundell T."/>
            <person name="Morin E."/>
            <person name="Murat C."/>
            <person name="Riley R."/>
            <person name="Ohm R."/>
            <person name="Sun H."/>
            <person name="Tunlid A."/>
            <person name="Henrissat B."/>
            <person name="Grigoriev I.V."/>
            <person name="Hibbett D.S."/>
            <person name="Martin F."/>
        </authorList>
    </citation>
    <scope>NUCLEOTIDE SEQUENCE [LARGE SCALE GENOMIC DNA]</scope>
    <source>
        <strain evidence="6 7">FD-325 SS-3</strain>
    </source>
</reference>
<feature type="domain" description="MYND-type" evidence="5">
    <location>
        <begin position="58"/>
        <end position="94"/>
    </location>
</feature>
<dbReference type="AlphaFoldDB" id="A0A0C9SYF6"/>
<keyword evidence="1" id="KW-0479">Metal-binding</keyword>
<evidence type="ECO:0000313" key="7">
    <source>
        <dbReference type="Proteomes" id="UP000053263"/>
    </source>
</evidence>
<dbReference type="Proteomes" id="UP000053263">
    <property type="component" value="Unassembled WGS sequence"/>
</dbReference>
<dbReference type="GO" id="GO:0008270">
    <property type="term" value="F:zinc ion binding"/>
    <property type="evidence" value="ECO:0007669"/>
    <property type="project" value="UniProtKB-KW"/>
</dbReference>
<evidence type="ECO:0000256" key="4">
    <source>
        <dbReference type="PROSITE-ProRule" id="PRU00134"/>
    </source>
</evidence>
<dbReference type="PANTHER" id="PTHR10237:SF14">
    <property type="entry name" value="MYND-TYPE DOMAIN-CONTAINING PROTEIN"/>
    <property type="match status" value="1"/>
</dbReference>
<evidence type="ECO:0000256" key="2">
    <source>
        <dbReference type="ARBA" id="ARBA00022771"/>
    </source>
</evidence>
<dbReference type="GO" id="GO:0005634">
    <property type="term" value="C:nucleus"/>
    <property type="evidence" value="ECO:0007669"/>
    <property type="project" value="TreeGrafter"/>
</dbReference>
<keyword evidence="3" id="KW-0862">Zinc</keyword>
<keyword evidence="2 4" id="KW-0863">Zinc-finger</keyword>
<dbReference type="PANTHER" id="PTHR10237">
    <property type="entry name" value="DEFORMED EPIDERMAL AUTOREGULATORY FACTOR 1 HOMOLOG SUPPRESSIN"/>
    <property type="match status" value="1"/>
</dbReference>
<evidence type="ECO:0000259" key="5">
    <source>
        <dbReference type="PROSITE" id="PS50865"/>
    </source>
</evidence>
<evidence type="ECO:0000256" key="1">
    <source>
        <dbReference type="ARBA" id="ARBA00022723"/>
    </source>
</evidence>
<evidence type="ECO:0000313" key="6">
    <source>
        <dbReference type="EMBL" id="KII85025.1"/>
    </source>
</evidence>
<dbReference type="HOGENOM" id="CLU_866130_0_0_1"/>
<dbReference type="Gene3D" id="6.10.140.2220">
    <property type="match status" value="1"/>
</dbReference>
<dbReference type="InterPro" id="IPR024119">
    <property type="entry name" value="TF_DEAF-1"/>
</dbReference>
<sequence length="294" mass="33057">MATGTQDSALPRRFTKDDLPEGLKKLYSPEHIAGLCDADGYLVPPYDKLALNPELKSCFVCGTRTAKKCSRCKSVNYCSANCQRSHWSDHKHLCGMLKEGKAWDPTATHAEMVANPHGSIARYMTTELDMRSRGRAIPDLRTLLHTWLGPDACPHGGNIWTSNMKARRCFTVSRCDHNRVMVLNEMAHKAGKTPKAKDRVEIPPEEAMDAERYIARIVTEHLRKDTATSIFADLWLIAPEDMADPTDNRYKSRRGAQIDGVGKDLKVIQFEPNLLRESDKLGDGGRMIGTQYLW</sequence>
<protein>
    <recommendedName>
        <fullName evidence="5">MYND-type domain-containing protein</fullName>
    </recommendedName>
</protein>
<proteinExistence type="predicted"/>